<evidence type="ECO:0000256" key="2">
    <source>
        <dbReference type="ARBA" id="ARBA00022803"/>
    </source>
</evidence>
<feature type="signal peptide" evidence="4">
    <location>
        <begin position="1"/>
        <end position="30"/>
    </location>
</feature>
<dbReference type="SUPFAM" id="SSF48452">
    <property type="entry name" value="TPR-like"/>
    <property type="match status" value="1"/>
</dbReference>
<dbReference type="Proteomes" id="UP000199647">
    <property type="component" value="Unassembled WGS sequence"/>
</dbReference>
<evidence type="ECO:0000256" key="4">
    <source>
        <dbReference type="SAM" id="SignalP"/>
    </source>
</evidence>
<feature type="region of interest" description="Disordered" evidence="3">
    <location>
        <begin position="260"/>
        <end position="296"/>
    </location>
</feature>
<evidence type="ECO:0000313" key="5">
    <source>
        <dbReference type="EMBL" id="SEQ61652.1"/>
    </source>
</evidence>
<dbReference type="PANTHER" id="PTHR44227">
    <property type="match status" value="1"/>
</dbReference>
<dbReference type="STRING" id="1855383.SAMN05216548_10640"/>
<proteinExistence type="predicted"/>
<dbReference type="PROSITE" id="PS51257">
    <property type="entry name" value="PROKAR_LIPOPROTEIN"/>
    <property type="match status" value="1"/>
</dbReference>
<dbReference type="OrthoDB" id="422579at2"/>
<sequence length="296" mass="31617">MRRRFTRRSFPANTRPLWASLTLVAALASAGCQTTHGGPQTGAIPATATIEASHLSPEQAVAEVQKWGAAYSRDPKSKEAELNYAAALRAVGQTGQAVALMRKAVIYHPEDREVLADFGKALADDGEFPEALSTVRRAQRQDNPDWQLLATEGGILDSMGDHEGARARYNQALVLAPGEPQVMNNLAMSYVLTGNLSEAEELLTKAAADPRASLRVRQNLALVQDLKAHPEKAASYGNRQATAPPPAAIAAPARTARFVAPQPLPTAGQDGDALYPTEEPPPATEENTWAELKAKG</sequence>
<reference evidence="5 6" key="1">
    <citation type="submission" date="2016-10" db="EMBL/GenBank/DDBJ databases">
        <authorList>
            <person name="de Groot N.N."/>
        </authorList>
    </citation>
    <scope>NUCLEOTIDE SEQUENCE [LARGE SCALE GENOMIC DNA]</scope>
    <source>
        <strain evidence="5 6">A52C2</strain>
    </source>
</reference>
<protein>
    <submittedName>
        <fullName evidence="5">Flp pilus assembly protein TadD, contains TPR repeats</fullName>
    </submittedName>
</protein>
<dbReference type="PANTHER" id="PTHR44227:SF3">
    <property type="entry name" value="PROTEIN O-MANNOSYL-TRANSFERASE TMTC4"/>
    <property type="match status" value="1"/>
</dbReference>
<feature type="chain" id="PRO_5011611490" evidence="4">
    <location>
        <begin position="31"/>
        <end position="296"/>
    </location>
</feature>
<dbReference type="RefSeq" id="WP_092496413.1">
    <property type="nucleotide sequence ID" value="NZ_FOFG01000006.1"/>
</dbReference>
<dbReference type="InterPro" id="IPR011990">
    <property type="entry name" value="TPR-like_helical_dom_sf"/>
</dbReference>
<dbReference type="AlphaFoldDB" id="A0A1H9HHA4"/>
<organism evidence="5 6">
    <name type="scientific">Faunimonas pinastri</name>
    <dbReference type="NCBI Taxonomy" id="1855383"/>
    <lineage>
        <taxon>Bacteria</taxon>
        <taxon>Pseudomonadati</taxon>
        <taxon>Pseudomonadota</taxon>
        <taxon>Alphaproteobacteria</taxon>
        <taxon>Hyphomicrobiales</taxon>
        <taxon>Afifellaceae</taxon>
        <taxon>Faunimonas</taxon>
    </lineage>
</organism>
<keyword evidence="2" id="KW-0802">TPR repeat</keyword>
<keyword evidence="4" id="KW-0732">Signal</keyword>
<evidence type="ECO:0000256" key="1">
    <source>
        <dbReference type="ARBA" id="ARBA00022737"/>
    </source>
</evidence>
<evidence type="ECO:0000313" key="6">
    <source>
        <dbReference type="Proteomes" id="UP000199647"/>
    </source>
</evidence>
<dbReference type="Gene3D" id="1.25.40.10">
    <property type="entry name" value="Tetratricopeptide repeat domain"/>
    <property type="match status" value="1"/>
</dbReference>
<accession>A0A1H9HHA4</accession>
<name>A0A1H9HHA4_9HYPH</name>
<dbReference type="InterPro" id="IPR052346">
    <property type="entry name" value="O-mannosyl-transferase_TMTC"/>
</dbReference>
<keyword evidence="6" id="KW-1185">Reference proteome</keyword>
<evidence type="ECO:0000256" key="3">
    <source>
        <dbReference type="SAM" id="MobiDB-lite"/>
    </source>
</evidence>
<dbReference type="Pfam" id="PF14559">
    <property type="entry name" value="TPR_19"/>
    <property type="match status" value="2"/>
</dbReference>
<keyword evidence="1" id="KW-0677">Repeat</keyword>
<dbReference type="EMBL" id="FOFG01000006">
    <property type="protein sequence ID" value="SEQ61652.1"/>
    <property type="molecule type" value="Genomic_DNA"/>
</dbReference>
<gene>
    <name evidence="5" type="ORF">SAMN05216548_10640</name>
</gene>